<dbReference type="EMBL" id="JARPUR010000005">
    <property type="protein sequence ID" value="KAK4875187.1"/>
    <property type="molecule type" value="Genomic_DNA"/>
</dbReference>
<evidence type="ECO:0000256" key="14">
    <source>
        <dbReference type="SAM" id="Phobius"/>
    </source>
</evidence>
<dbReference type="PANTHER" id="PTHR11690:SF247">
    <property type="entry name" value="PICKPOCKET 23, ISOFORM C"/>
    <property type="match status" value="1"/>
</dbReference>
<keyword evidence="8 12" id="KW-0406">Ion transport</keyword>
<evidence type="ECO:0000256" key="9">
    <source>
        <dbReference type="ARBA" id="ARBA00023136"/>
    </source>
</evidence>
<comment type="similarity">
    <text evidence="2 12">Belongs to the amiloride-sensitive sodium channel (TC 1.A.6) family.</text>
</comment>
<evidence type="ECO:0000256" key="3">
    <source>
        <dbReference type="ARBA" id="ARBA00022448"/>
    </source>
</evidence>
<organism evidence="15 16">
    <name type="scientific">Aquatica leii</name>
    <dbReference type="NCBI Taxonomy" id="1421715"/>
    <lineage>
        <taxon>Eukaryota</taxon>
        <taxon>Metazoa</taxon>
        <taxon>Ecdysozoa</taxon>
        <taxon>Arthropoda</taxon>
        <taxon>Hexapoda</taxon>
        <taxon>Insecta</taxon>
        <taxon>Pterygota</taxon>
        <taxon>Neoptera</taxon>
        <taxon>Endopterygota</taxon>
        <taxon>Coleoptera</taxon>
        <taxon>Polyphaga</taxon>
        <taxon>Elateriformia</taxon>
        <taxon>Elateroidea</taxon>
        <taxon>Lampyridae</taxon>
        <taxon>Luciolinae</taxon>
        <taxon>Aquatica</taxon>
    </lineage>
</organism>
<dbReference type="Gene3D" id="2.60.470.10">
    <property type="entry name" value="Acid-sensing ion channels like domains"/>
    <property type="match status" value="1"/>
</dbReference>
<dbReference type="Proteomes" id="UP001353858">
    <property type="component" value="Unassembled WGS sequence"/>
</dbReference>
<dbReference type="PANTHER" id="PTHR11690">
    <property type="entry name" value="AMILORIDE-SENSITIVE SODIUM CHANNEL-RELATED"/>
    <property type="match status" value="1"/>
</dbReference>
<evidence type="ECO:0008006" key="17">
    <source>
        <dbReference type="Google" id="ProtNLM"/>
    </source>
</evidence>
<keyword evidence="10 12" id="KW-0739">Sodium transport</keyword>
<evidence type="ECO:0000256" key="11">
    <source>
        <dbReference type="ARBA" id="ARBA00023303"/>
    </source>
</evidence>
<evidence type="ECO:0000256" key="6">
    <source>
        <dbReference type="ARBA" id="ARBA00022989"/>
    </source>
</evidence>
<name>A0AAN7P2L8_9COLE</name>
<keyword evidence="16" id="KW-1185">Reference proteome</keyword>
<keyword evidence="9 14" id="KW-0472">Membrane</keyword>
<keyword evidence="7" id="KW-0915">Sodium</keyword>
<evidence type="ECO:0000256" key="4">
    <source>
        <dbReference type="ARBA" id="ARBA00022461"/>
    </source>
</evidence>
<evidence type="ECO:0000256" key="10">
    <source>
        <dbReference type="ARBA" id="ARBA00023201"/>
    </source>
</evidence>
<dbReference type="GO" id="GO:0005886">
    <property type="term" value="C:plasma membrane"/>
    <property type="evidence" value="ECO:0007669"/>
    <property type="project" value="TreeGrafter"/>
</dbReference>
<dbReference type="PRINTS" id="PR01078">
    <property type="entry name" value="AMINACHANNEL"/>
</dbReference>
<feature type="region of interest" description="Disordered" evidence="13">
    <location>
        <begin position="478"/>
        <end position="500"/>
    </location>
</feature>
<evidence type="ECO:0000313" key="16">
    <source>
        <dbReference type="Proteomes" id="UP001353858"/>
    </source>
</evidence>
<evidence type="ECO:0000313" key="15">
    <source>
        <dbReference type="EMBL" id="KAK4875187.1"/>
    </source>
</evidence>
<feature type="transmembrane region" description="Helical" evidence="14">
    <location>
        <begin position="374"/>
        <end position="400"/>
    </location>
</feature>
<comment type="caution">
    <text evidence="15">The sequence shown here is derived from an EMBL/GenBank/DDBJ whole genome shotgun (WGS) entry which is preliminary data.</text>
</comment>
<evidence type="ECO:0000256" key="7">
    <source>
        <dbReference type="ARBA" id="ARBA00023053"/>
    </source>
</evidence>
<sequence length="500" mass="58577">MWFCCVSIGAIATAVIIVSLWEKFQTNPTITGLDTDFHSWNLPFPAITVCQSEPSSKKNIEQFVKVKFPEVNDTKELEFFLEKLSLLSFPTLLDFKKYTTSRYVSNKTDLKKFIFEFLNPCEEIFKSCLWKSEDYDCCKGFYPVFTETGFCYSFNSRHYERKIPNKNEELPQFHMRYIKETDIKWSLKFEVVESNDSINFPVYIHNSDEIPGLDMQPQITWNFKVEKVAFSMKQTYTTDDTRQLSVKQRHCIFEDEVKLKIDHIYTYTACTRQCRMENSKKFCGCVPHFYSEIDTFRHCKITELSCIADHIKDIESIDRCSCHLGCFNTVYDVEKLIVHSTEDSDEVNRELEAEFVSWPMVRYKREVLFGWVDLLVSFGGIAGLFLGFSLLSGVELIYYFTLRACCMVYREPKELEKQQRQDQIKRDALKLRRNYDLSLVPYFIKPASPNNGRNVVAKKRYNNKLIIGNLTKVKPSDVESKNSKLKSTYPPPPFGIEYMP</sequence>
<keyword evidence="3 12" id="KW-0813">Transport</keyword>
<evidence type="ECO:0000256" key="2">
    <source>
        <dbReference type="ARBA" id="ARBA00007193"/>
    </source>
</evidence>
<reference evidence="16" key="1">
    <citation type="submission" date="2023-01" db="EMBL/GenBank/DDBJ databases">
        <title>Key to firefly adult light organ development and bioluminescence: homeobox transcription factors regulate luciferase expression and transportation to peroxisome.</title>
        <authorList>
            <person name="Fu X."/>
        </authorList>
    </citation>
    <scope>NUCLEOTIDE SEQUENCE [LARGE SCALE GENOMIC DNA]</scope>
</reference>
<accession>A0AAN7P2L8</accession>
<dbReference type="Gene3D" id="1.10.287.770">
    <property type="entry name" value="YojJ-like"/>
    <property type="match status" value="1"/>
</dbReference>
<keyword evidence="5 12" id="KW-0812">Transmembrane</keyword>
<evidence type="ECO:0000256" key="8">
    <source>
        <dbReference type="ARBA" id="ARBA00023065"/>
    </source>
</evidence>
<gene>
    <name evidence="15" type="ORF">RN001_011609</name>
</gene>
<comment type="subcellular location">
    <subcellularLocation>
        <location evidence="1">Membrane</location>
        <topology evidence="1">Multi-pass membrane protein</topology>
    </subcellularLocation>
</comment>
<keyword evidence="11 12" id="KW-0407">Ion channel</keyword>
<dbReference type="InterPro" id="IPR001873">
    <property type="entry name" value="ENaC"/>
</dbReference>
<dbReference type="GO" id="GO:0015280">
    <property type="term" value="F:ligand-gated sodium channel activity"/>
    <property type="evidence" value="ECO:0007669"/>
    <property type="project" value="TreeGrafter"/>
</dbReference>
<evidence type="ECO:0000256" key="12">
    <source>
        <dbReference type="RuleBase" id="RU000679"/>
    </source>
</evidence>
<evidence type="ECO:0000256" key="1">
    <source>
        <dbReference type="ARBA" id="ARBA00004141"/>
    </source>
</evidence>
<evidence type="ECO:0000256" key="13">
    <source>
        <dbReference type="SAM" id="MobiDB-lite"/>
    </source>
</evidence>
<protein>
    <recommendedName>
        <fullName evidence="17">Sodium channel protein Nach</fullName>
    </recommendedName>
</protein>
<proteinExistence type="inferred from homology"/>
<keyword evidence="6 14" id="KW-1133">Transmembrane helix</keyword>
<dbReference type="AlphaFoldDB" id="A0AAN7P2L8"/>
<dbReference type="Pfam" id="PF00858">
    <property type="entry name" value="ASC"/>
    <property type="match status" value="1"/>
</dbReference>
<evidence type="ECO:0000256" key="5">
    <source>
        <dbReference type="ARBA" id="ARBA00022692"/>
    </source>
</evidence>
<keyword evidence="4 12" id="KW-0894">Sodium channel</keyword>